<reference evidence="1 2" key="1">
    <citation type="submission" date="2023-02" db="EMBL/GenBank/DDBJ databases">
        <title>LHISI_Scaffold_Assembly.</title>
        <authorList>
            <person name="Stuart O.P."/>
            <person name="Cleave R."/>
            <person name="Magrath M.J.L."/>
            <person name="Mikheyev A.S."/>
        </authorList>
    </citation>
    <scope>NUCLEOTIDE SEQUENCE [LARGE SCALE GENOMIC DNA]</scope>
    <source>
        <strain evidence="1">Daus_M_001</strain>
        <tissue evidence="1">Leg muscle</tissue>
    </source>
</reference>
<evidence type="ECO:0000313" key="2">
    <source>
        <dbReference type="Proteomes" id="UP001159363"/>
    </source>
</evidence>
<keyword evidence="2" id="KW-1185">Reference proteome</keyword>
<organism evidence="1 2">
    <name type="scientific">Dryococelus australis</name>
    <dbReference type="NCBI Taxonomy" id="614101"/>
    <lineage>
        <taxon>Eukaryota</taxon>
        <taxon>Metazoa</taxon>
        <taxon>Ecdysozoa</taxon>
        <taxon>Arthropoda</taxon>
        <taxon>Hexapoda</taxon>
        <taxon>Insecta</taxon>
        <taxon>Pterygota</taxon>
        <taxon>Neoptera</taxon>
        <taxon>Polyneoptera</taxon>
        <taxon>Phasmatodea</taxon>
        <taxon>Verophasmatodea</taxon>
        <taxon>Anareolatae</taxon>
        <taxon>Phasmatidae</taxon>
        <taxon>Eurycanthinae</taxon>
        <taxon>Dryococelus</taxon>
    </lineage>
</organism>
<dbReference type="Proteomes" id="UP001159363">
    <property type="component" value="Chromosome 1"/>
</dbReference>
<name>A0ABQ9IKL2_9NEOP</name>
<accession>A0ABQ9IKL2</accession>
<evidence type="ECO:0000313" key="1">
    <source>
        <dbReference type="EMBL" id="KAJ8897192.1"/>
    </source>
</evidence>
<gene>
    <name evidence="1" type="ORF">PR048_002538</name>
</gene>
<dbReference type="EMBL" id="JARBHB010000001">
    <property type="protein sequence ID" value="KAJ8897192.1"/>
    <property type="molecule type" value="Genomic_DNA"/>
</dbReference>
<proteinExistence type="predicted"/>
<comment type="caution">
    <text evidence="1">The sequence shown here is derived from an EMBL/GenBank/DDBJ whole genome shotgun (WGS) entry which is preliminary data.</text>
</comment>
<sequence length="92" mass="10483">MATCKDKQKCINKMKTGMNSLVESRQICESDVSKMLRSCAASACHRYLCYLEEKKLSAKTAVKRKTDQDGEEIENLKKFQQIEKDIASLKFG</sequence>
<protein>
    <submittedName>
        <fullName evidence="1">Uncharacterized protein</fullName>
    </submittedName>
</protein>